<dbReference type="SUPFAM" id="SSF50249">
    <property type="entry name" value="Nucleic acid-binding proteins"/>
    <property type="match status" value="1"/>
</dbReference>
<gene>
    <name evidence="1" type="ORF">DY000_02052729</name>
</gene>
<dbReference type="InterPro" id="IPR012340">
    <property type="entry name" value="NA-bd_OB-fold"/>
</dbReference>
<sequence length="308" mass="34361">MGVDILLLDSQATLTQATVNRLNTFRHLFNVGSMYSVSGFDVTHSNLNFKLSDSPVSIRFNDETDFKDLTETNFLKNISGSTILKTLPVRSHDQLLGLANTNTHLPVTLQKDKTRVMATITLDSGVSVTMSVFDSQAVSFHIKKKLEGYKVDSRVVVATCINPKLIGGRMFLNTISGPHFYLDKETEAVESYFYKLVTNDTGNTSAASLLRGYAKVERLTIAELNQFTSQGPQTENGWCYISCSKCSRKLQRTRGVPHLLYCVEMTVADDTDEAVFVSFDGEITKLTNILAADARHLLICRYLTKQHH</sequence>
<comment type="caution">
    <text evidence="1">The sequence shown here is derived from an EMBL/GenBank/DDBJ whole genome shotgun (WGS) entry which is preliminary data.</text>
</comment>
<evidence type="ECO:0000313" key="2">
    <source>
        <dbReference type="Proteomes" id="UP000266723"/>
    </source>
</evidence>
<evidence type="ECO:0000313" key="1">
    <source>
        <dbReference type="EMBL" id="KAF3496134.1"/>
    </source>
</evidence>
<proteinExistence type="predicted"/>
<organism evidence="1 2">
    <name type="scientific">Brassica cretica</name>
    <name type="common">Mustard</name>
    <dbReference type="NCBI Taxonomy" id="69181"/>
    <lineage>
        <taxon>Eukaryota</taxon>
        <taxon>Viridiplantae</taxon>
        <taxon>Streptophyta</taxon>
        <taxon>Embryophyta</taxon>
        <taxon>Tracheophyta</taxon>
        <taxon>Spermatophyta</taxon>
        <taxon>Magnoliopsida</taxon>
        <taxon>eudicotyledons</taxon>
        <taxon>Gunneridae</taxon>
        <taxon>Pentapetalae</taxon>
        <taxon>rosids</taxon>
        <taxon>malvids</taxon>
        <taxon>Brassicales</taxon>
        <taxon>Brassicaceae</taxon>
        <taxon>Brassiceae</taxon>
        <taxon>Brassica</taxon>
    </lineage>
</organism>
<dbReference type="PANTHER" id="PTHR47165">
    <property type="entry name" value="OS03G0429900 PROTEIN"/>
    <property type="match status" value="1"/>
</dbReference>
<dbReference type="Gene3D" id="2.40.50.140">
    <property type="entry name" value="Nucleic acid-binding proteins"/>
    <property type="match status" value="2"/>
</dbReference>
<accession>A0ABQ7AEL3</accession>
<dbReference type="PANTHER" id="PTHR47165:SF4">
    <property type="entry name" value="OS03G0429900 PROTEIN"/>
    <property type="match status" value="1"/>
</dbReference>
<keyword evidence="2" id="KW-1185">Reference proteome</keyword>
<name>A0ABQ7AEL3_BRACR</name>
<evidence type="ECO:0008006" key="3">
    <source>
        <dbReference type="Google" id="ProtNLM"/>
    </source>
</evidence>
<dbReference type="Proteomes" id="UP000266723">
    <property type="component" value="Unassembled WGS sequence"/>
</dbReference>
<reference evidence="1 2" key="1">
    <citation type="journal article" date="2020" name="BMC Genomics">
        <title>Intraspecific diversification of the crop wild relative Brassica cretica Lam. using demographic model selection.</title>
        <authorList>
            <person name="Kioukis A."/>
            <person name="Michalopoulou V.A."/>
            <person name="Briers L."/>
            <person name="Pirintsos S."/>
            <person name="Studholme D.J."/>
            <person name="Pavlidis P."/>
            <person name="Sarris P.F."/>
        </authorList>
    </citation>
    <scope>NUCLEOTIDE SEQUENCE [LARGE SCALE GENOMIC DNA]</scope>
    <source>
        <strain evidence="2">cv. PFS-1207/04</strain>
    </source>
</reference>
<dbReference type="EMBL" id="QGKV02002055">
    <property type="protein sequence ID" value="KAF3496134.1"/>
    <property type="molecule type" value="Genomic_DNA"/>
</dbReference>
<protein>
    <recommendedName>
        <fullName evidence="3">Replication factor A C-terminal domain-containing protein</fullName>
    </recommendedName>
</protein>